<organism evidence="12 13">
    <name type="scientific">Anaeroplasma bactoclasticum</name>
    <dbReference type="NCBI Taxonomy" id="2088"/>
    <lineage>
        <taxon>Bacteria</taxon>
        <taxon>Bacillati</taxon>
        <taxon>Mycoplasmatota</taxon>
        <taxon>Mollicutes</taxon>
        <taxon>Anaeroplasmatales</taxon>
        <taxon>Anaeroplasmataceae</taxon>
        <taxon>Anaeroplasma</taxon>
    </lineage>
</organism>
<dbReference type="Proteomes" id="UP000266506">
    <property type="component" value="Unassembled WGS sequence"/>
</dbReference>
<dbReference type="InterPro" id="IPR002695">
    <property type="entry name" value="PurH-like"/>
</dbReference>
<dbReference type="UniPathway" id="UPA00074">
    <property type="reaction ID" value="UER00133"/>
</dbReference>
<comment type="catalytic activity">
    <reaction evidence="9 10">
        <text>IMP + H2O = 5-formamido-1-(5-phospho-D-ribosyl)imidazole-4-carboxamide</text>
        <dbReference type="Rhea" id="RHEA:18445"/>
        <dbReference type="ChEBI" id="CHEBI:15377"/>
        <dbReference type="ChEBI" id="CHEBI:58053"/>
        <dbReference type="ChEBI" id="CHEBI:58467"/>
        <dbReference type="EC" id="3.5.4.10"/>
    </reaction>
</comment>
<evidence type="ECO:0000313" key="13">
    <source>
        <dbReference type="Proteomes" id="UP000266506"/>
    </source>
</evidence>
<accession>A0A397S8J3</accession>
<reference evidence="12 13" key="1">
    <citation type="submission" date="2018-08" db="EMBL/GenBank/DDBJ databases">
        <title>Genomic Encyclopedia of Archaeal and Bacterial Type Strains, Phase II (KMG-II): from individual species to whole genera.</title>
        <authorList>
            <person name="Goeker M."/>
        </authorList>
    </citation>
    <scope>NUCLEOTIDE SEQUENCE [LARGE SCALE GENOMIC DNA]</scope>
    <source>
        <strain evidence="12 13">ATCC 27112</strain>
    </source>
</reference>
<evidence type="ECO:0000256" key="5">
    <source>
        <dbReference type="ARBA" id="ARBA00022755"/>
    </source>
</evidence>
<evidence type="ECO:0000256" key="1">
    <source>
        <dbReference type="ARBA" id="ARBA00004844"/>
    </source>
</evidence>
<dbReference type="Pfam" id="PF01808">
    <property type="entry name" value="AICARFT_IMPCHas"/>
    <property type="match status" value="1"/>
</dbReference>
<dbReference type="SMART" id="SM00851">
    <property type="entry name" value="MGS"/>
    <property type="match status" value="1"/>
</dbReference>
<comment type="domain">
    <text evidence="10">The IMP cyclohydrolase activity resides in the N-terminal region.</text>
</comment>
<keyword evidence="7 10" id="KW-0511">Multifunctional enzyme</keyword>
<dbReference type="FunCoup" id="A0A397S8J3">
    <property type="interactions" value="352"/>
</dbReference>
<dbReference type="NCBIfam" id="TIGR00355">
    <property type="entry name" value="purH"/>
    <property type="match status" value="1"/>
</dbReference>
<evidence type="ECO:0000256" key="10">
    <source>
        <dbReference type="HAMAP-Rule" id="MF_00139"/>
    </source>
</evidence>
<dbReference type="EC" id="3.5.4.10" evidence="10"/>
<evidence type="ECO:0000256" key="8">
    <source>
        <dbReference type="ARBA" id="ARBA00050488"/>
    </source>
</evidence>
<comment type="similarity">
    <text evidence="3 10">Belongs to the PurH family.</text>
</comment>
<evidence type="ECO:0000256" key="2">
    <source>
        <dbReference type="ARBA" id="ARBA00004954"/>
    </source>
</evidence>
<dbReference type="PIRSF" id="PIRSF000414">
    <property type="entry name" value="AICARFT_IMPCHas"/>
    <property type="match status" value="1"/>
</dbReference>
<feature type="domain" description="MGS-like" evidence="11">
    <location>
        <begin position="1"/>
        <end position="143"/>
    </location>
</feature>
<dbReference type="Pfam" id="PF02142">
    <property type="entry name" value="MGS"/>
    <property type="match status" value="1"/>
</dbReference>
<dbReference type="EC" id="2.1.2.3" evidence="10"/>
<dbReference type="EMBL" id="QXEV01000001">
    <property type="protein sequence ID" value="RIA78614.1"/>
    <property type="molecule type" value="Genomic_DNA"/>
</dbReference>
<keyword evidence="6 10" id="KW-0378">Hydrolase</keyword>
<dbReference type="GO" id="GO:0005829">
    <property type="term" value="C:cytosol"/>
    <property type="evidence" value="ECO:0007669"/>
    <property type="project" value="TreeGrafter"/>
</dbReference>
<sequence length="517" mass="56633">MKRALVSVTDKTGIVEFCKELVELGYEIISTGGTKKVLDASGVPTLGISEVTGFPEILDGRVKTLHPKVHGALLAVRDLESHKAQLAENNIEYIDLVCVNLYAFRKTIERGAEFAEAIENIDIGGPSMLRSAAKNHKYVTVVSDVNDYPTVLSEIKQYGDTTYETRLRLAAKVYTLTAEYDTMIAEYMREKAGLNEKLFIEGDLVQSLRYGENPHQAAKFYSLDKDAPYSLANAIQIQGKELSYNNIQDANAALNIVREFGDEPFAMGLKHMNPCGAAVGKDLKEAWLKAYESDPVSIFGGIVATNQIIDGEAANLIKFDHGEKGKSIFLEVILAPGYTEEALQAFSKRPDLRIIQFKLGETKKTKQYVSVNGGLLVQDQDLEMKTITEDMTITSCKPTEAQLADMNFGWKIVKHVKSNAIVVVKNGVTCGVGAGQMNRVGAAKIAIEEAHSRGVMDGMTLASDAFFPFSDTLEYGIENGVCAVVQPGGSKRDQDSIDYANSKGVPMAFTGMRHFKH</sequence>
<dbReference type="RefSeq" id="WP_119015353.1">
    <property type="nucleotide sequence ID" value="NZ_QXEV01000001.1"/>
</dbReference>
<dbReference type="PROSITE" id="PS51855">
    <property type="entry name" value="MGS"/>
    <property type="match status" value="1"/>
</dbReference>
<dbReference type="SUPFAM" id="SSF53927">
    <property type="entry name" value="Cytidine deaminase-like"/>
    <property type="match status" value="1"/>
</dbReference>
<keyword evidence="4 10" id="KW-0808">Transferase</keyword>
<evidence type="ECO:0000256" key="7">
    <source>
        <dbReference type="ARBA" id="ARBA00023268"/>
    </source>
</evidence>
<dbReference type="Gene3D" id="3.40.140.20">
    <property type="match status" value="2"/>
</dbReference>
<dbReference type="SUPFAM" id="SSF52335">
    <property type="entry name" value="Methylglyoxal synthase-like"/>
    <property type="match status" value="1"/>
</dbReference>
<dbReference type="GO" id="GO:0004643">
    <property type="term" value="F:phosphoribosylaminoimidazolecarboxamide formyltransferase activity"/>
    <property type="evidence" value="ECO:0007669"/>
    <property type="project" value="UniProtKB-UniRule"/>
</dbReference>
<dbReference type="Gene3D" id="3.40.50.1380">
    <property type="entry name" value="Methylglyoxal synthase-like domain"/>
    <property type="match status" value="1"/>
</dbReference>
<dbReference type="GO" id="GO:0006189">
    <property type="term" value="P:'de novo' IMP biosynthetic process"/>
    <property type="evidence" value="ECO:0007669"/>
    <property type="project" value="UniProtKB-UniRule"/>
</dbReference>
<dbReference type="InterPro" id="IPR036914">
    <property type="entry name" value="MGS-like_dom_sf"/>
</dbReference>
<dbReference type="PANTHER" id="PTHR11692">
    <property type="entry name" value="BIFUNCTIONAL PURINE BIOSYNTHESIS PROTEIN PURH"/>
    <property type="match status" value="1"/>
</dbReference>
<evidence type="ECO:0000256" key="9">
    <source>
        <dbReference type="ARBA" id="ARBA00050687"/>
    </source>
</evidence>
<comment type="catalytic activity">
    <reaction evidence="8 10">
        <text>(6R)-10-formyltetrahydrofolate + 5-amino-1-(5-phospho-beta-D-ribosyl)imidazole-4-carboxamide = 5-formamido-1-(5-phospho-D-ribosyl)imidazole-4-carboxamide + (6S)-5,6,7,8-tetrahydrofolate</text>
        <dbReference type="Rhea" id="RHEA:22192"/>
        <dbReference type="ChEBI" id="CHEBI:57453"/>
        <dbReference type="ChEBI" id="CHEBI:58467"/>
        <dbReference type="ChEBI" id="CHEBI:58475"/>
        <dbReference type="ChEBI" id="CHEBI:195366"/>
        <dbReference type="EC" id="2.1.2.3"/>
    </reaction>
</comment>
<dbReference type="InParanoid" id="A0A397S8J3"/>
<evidence type="ECO:0000256" key="3">
    <source>
        <dbReference type="ARBA" id="ARBA00007667"/>
    </source>
</evidence>
<dbReference type="OrthoDB" id="395744at2"/>
<comment type="pathway">
    <text evidence="2 10">Purine metabolism; IMP biosynthesis via de novo pathway; 5-formamido-1-(5-phospho-D-ribosyl)imidazole-4-carboxamide from 5-amino-1-(5-phospho-D-ribosyl)imidazole-4-carboxamide (10-formyl THF route): step 1/1.</text>
</comment>
<dbReference type="CDD" id="cd01421">
    <property type="entry name" value="IMPCH"/>
    <property type="match status" value="1"/>
</dbReference>
<protein>
    <recommendedName>
        <fullName evidence="10">Bifunctional purine biosynthesis protein PurH</fullName>
    </recommendedName>
    <domain>
        <recommendedName>
            <fullName evidence="10">Phosphoribosylaminoimidazolecarboxamide formyltransferase</fullName>
            <ecNumber evidence="10">2.1.2.3</ecNumber>
        </recommendedName>
        <alternativeName>
            <fullName evidence="10">AICAR transformylase</fullName>
        </alternativeName>
    </domain>
    <domain>
        <recommendedName>
            <fullName evidence="10">IMP cyclohydrolase</fullName>
            <ecNumber evidence="10">3.5.4.10</ecNumber>
        </recommendedName>
        <alternativeName>
            <fullName evidence="10">ATIC</fullName>
        </alternativeName>
        <alternativeName>
            <fullName evidence="10">IMP synthase</fullName>
        </alternativeName>
        <alternativeName>
            <fullName evidence="10">Inosinicase</fullName>
        </alternativeName>
    </domain>
</protein>
<evidence type="ECO:0000313" key="12">
    <source>
        <dbReference type="EMBL" id="RIA78614.1"/>
    </source>
</evidence>
<dbReference type="InterPro" id="IPR011607">
    <property type="entry name" value="MGS-like_dom"/>
</dbReference>
<dbReference type="InterPro" id="IPR016193">
    <property type="entry name" value="Cytidine_deaminase-like"/>
</dbReference>
<dbReference type="AlphaFoldDB" id="A0A397S8J3"/>
<comment type="caution">
    <text evidence="12">The sequence shown here is derived from an EMBL/GenBank/DDBJ whole genome shotgun (WGS) entry which is preliminary data.</text>
</comment>
<evidence type="ECO:0000256" key="4">
    <source>
        <dbReference type="ARBA" id="ARBA00022679"/>
    </source>
</evidence>
<proteinExistence type="inferred from homology"/>
<evidence type="ECO:0000256" key="6">
    <source>
        <dbReference type="ARBA" id="ARBA00022801"/>
    </source>
</evidence>
<dbReference type="InterPro" id="IPR024051">
    <property type="entry name" value="AICAR_Tfase_dup_dom_sf"/>
</dbReference>
<dbReference type="FunFam" id="3.40.50.1380:FF:000001">
    <property type="entry name" value="Bifunctional purine biosynthesis protein PurH"/>
    <property type="match status" value="1"/>
</dbReference>
<dbReference type="FunFam" id="3.40.140.20:FF:000001">
    <property type="entry name" value="Bifunctional purine biosynthesis protein PurH"/>
    <property type="match status" value="1"/>
</dbReference>
<name>A0A397S8J3_9MOLU</name>
<evidence type="ECO:0000259" key="11">
    <source>
        <dbReference type="PROSITE" id="PS51855"/>
    </source>
</evidence>
<dbReference type="PANTHER" id="PTHR11692:SF0">
    <property type="entry name" value="BIFUNCTIONAL PURINE BIOSYNTHESIS PROTEIN ATIC"/>
    <property type="match status" value="1"/>
</dbReference>
<keyword evidence="13" id="KW-1185">Reference proteome</keyword>
<dbReference type="NCBIfam" id="NF002049">
    <property type="entry name" value="PRK00881.1"/>
    <property type="match status" value="1"/>
</dbReference>
<dbReference type="GO" id="GO:0003937">
    <property type="term" value="F:IMP cyclohydrolase activity"/>
    <property type="evidence" value="ECO:0007669"/>
    <property type="project" value="UniProtKB-UniRule"/>
</dbReference>
<dbReference type="HAMAP" id="MF_00139">
    <property type="entry name" value="PurH"/>
    <property type="match status" value="1"/>
</dbReference>
<gene>
    <name evidence="10" type="primary">purH</name>
    <name evidence="12" type="ORF">EI71_00175</name>
</gene>
<keyword evidence="5 10" id="KW-0658">Purine biosynthesis</keyword>
<dbReference type="SMART" id="SM00798">
    <property type="entry name" value="AICARFT_IMPCHas"/>
    <property type="match status" value="1"/>
</dbReference>
<comment type="pathway">
    <text evidence="1 10">Purine metabolism; IMP biosynthesis via de novo pathway; IMP from 5-formamido-1-(5-phospho-D-ribosyl)imidazole-4-carboxamide: step 1/1.</text>
</comment>